<reference evidence="1" key="2">
    <citation type="submission" date="2011-02" db="EMBL/GenBank/DDBJ databases">
        <authorList>
            <person name="MacLean D."/>
        </authorList>
    </citation>
    <scope>NUCLEOTIDE SEQUENCE</scope>
</reference>
<proteinExistence type="predicted"/>
<sequence>MELYKGGEMMDYVPIEDPHALDTNNDEDISIPKVLHKLTERLPSFPKQSIL</sequence>
<protein>
    <submittedName>
        <fullName evidence="1">AlNc14C63G4534 protein</fullName>
    </submittedName>
</protein>
<dbReference type="EMBL" id="FR824108">
    <property type="protein sequence ID" value="CCA19082.1"/>
    <property type="molecule type" value="Genomic_DNA"/>
</dbReference>
<gene>
    <name evidence="1" type="primary">AlNc14C63G4534</name>
    <name evidence="1" type="ORF">ALNC14_052250</name>
</gene>
<dbReference type="AlphaFoldDB" id="F0WD10"/>
<reference evidence="1" key="1">
    <citation type="journal article" date="2011" name="PLoS Biol.">
        <title>Gene gain and loss during evolution of obligate parasitism in the white rust pathogen of Arabidopsis thaliana.</title>
        <authorList>
            <person name="Kemen E."/>
            <person name="Gardiner A."/>
            <person name="Schultz-Larsen T."/>
            <person name="Kemen A.C."/>
            <person name="Balmuth A.L."/>
            <person name="Robert-Seilaniantz A."/>
            <person name="Bailey K."/>
            <person name="Holub E."/>
            <person name="Studholme D.J."/>
            <person name="Maclean D."/>
            <person name="Jones J.D."/>
        </authorList>
    </citation>
    <scope>NUCLEOTIDE SEQUENCE</scope>
</reference>
<dbReference type="HOGENOM" id="CLU_3110360_0_0_1"/>
<organism evidence="1">
    <name type="scientific">Albugo laibachii Nc14</name>
    <dbReference type="NCBI Taxonomy" id="890382"/>
    <lineage>
        <taxon>Eukaryota</taxon>
        <taxon>Sar</taxon>
        <taxon>Stramenopiles</taxon>
        <taxon>Oomycota</taxon>
        <taxon>Peronosporomycetes</taxon>
        <taxon>Albuginales</taxon>
        <taxon>Albuginaceae</taxon>
        <taxon>Albugo</taxon>
    </lineage>
</organism>
<name>F0WD10_9STRA</name>
<accession>F0WD10</accession>
<evidence type="ECO:0000313" key="1">
    <source>
        <dbReference type="EMBL" id="CCA19082.1"/>
    </source>
</evidence>